<evidence type="ECO:0000313" key="3">
    <source>
        <dbReference type="Proteomes" id="UP001432027"/>
    </source>
</evidence>
<feature type="non-terminal residue" evidence="2">
    <location>
        <position position="163"/>
    </location>
</feature>
<proteinExistence type="predicted"/>
<organism evidence="2 3">
    <name type="scientific">Pristionchus entomophagus</name>
    <dbReference type="NCBI Taxonomy" id="358040"/>
    <lineage>
        <taxon>Eukaryota</taxon>
        <taxon>Metazoa</taxon>
        <taxon>Ecdysozoa</taxon>
        <taxon>Nematoda</taxon>
        <taxon>Chromadorea</taxon>
        <taxon>Rhabditida</taxon>
        <taxon>Rhabditina</taxon>
        <taxon>Diplogasteromorpha</taxon>
        <taxon>Diplogasteroidea</taxon>
        <taxon>Neodiplogasteridae</taxon>
        <taxon>Pristionchus</taxon>
    </lineage>
</organism>
<gene>
    <name evidence="2" type="ORF">PENTCL1PPCAC_7459</name>
</gene>
<keyword evidence="3" id="KW-1185">Reference proteome</keyword>
<feature type="transmembrane region" description="Helical" evidence="1">
    <location>
        <begin position="118"/>
        <end position="143"/>
    </location>
</feature>
<feature type="non-terminal residue" evidence="2">
    <location>
        <position position="1"/>
    </location>
</feature>
<keyword evidence="1" id="KW-0472">Membrane</keyword>
<comment type="caution">
    <text evidence="2">The sequence shown here is derived from an EMBL/GenBank/DDBJ whole genome shotgun (WGS) entry which is preliminary data.</text>
</comment>
<dbReference type="EMBL" id="BTSX01000002">
    <property type="protein sequence ID" value="GMS85284.1"/>
    <property type="molecule type" value="Genomic_DNA"/>
</dbReference>
<reference evidence="2" key="1">
    <citation type="submission" date="2023-10" db="EMBL/GenBank/DDBJ databases">
        <title>Genome assembly of Pristionchus species.</title>
        <authorList>
            <person name="Yoshida K."/>
            <person name="Sommer R.J."/>
        </authorList>
    </citation>
    <scope>NUCLEOTIDE SEQUENCE</scope>
    <source>
        <strain evidence="2">RS0144</strain>
    </source>
</reference>
<sequence length="163" mass="18339">NRIELVMASCAENANCRALSQFEVRCPPLEPPINFAEPNWSNQDREINCMKDDHKLRWKTFEGEIFDGVNLTCNIITGLFSNEKGKEVAKKSTVFCEIVDTSTDAPPSSASLISKDTLVTIAVGGGILLLVLAILIPSLVLIFKRKRRHAEAERIRNREEKRR</sequence>
<protein>
    <submittedName>
        <fullName evidence="2">Uncharacterized protein</fullName>
    </submittedName>
</protein>
<name>A0AAV5SYE2_9BILA</name>
<evidence type="ECO:0000256" key="1">
    <source>
        <dbReference type="SAM" id="Phobius"/>
    </source>
</evidence>
<keyword evidence="1" id="KW-1133">Transmembrane helix</keyword>
<dbReference type="AlphaFoldDB" id="A0AAV5SYE2"/>
<accession>A0AAV5SYE2</accession>
<keyword evidence="1" id="KW-0812">Transmembrane</keyword>
<evidence type="ECO:0000313" key="2">
    <source>
        <dbReference type="EMBL" id="GMS85284.1"/>
    </source>
</evidence>
<dbReference type="Proteomes" id="UP001432027">
    <property type="component" value="Unassembled WGS sequence"/>
</dbReference>